<evidence type="ECO:0000256" key="4">
    <source>
        <dbReference type="PROSITE-ProRule" id="PRU00339"/>
    </source>
</evidence>
<feature type="repeat" description="TPR" evidence="4">
    <location>
        <begin position="166"/>
        <end position="199"/>
    </location>
</feature>
<dbReference type="Proteomes" id="UP000830835">
    <property type="component" value="Unassembled WGS sequence"/>
</dbReference>
<protein>
    <submittedName>
        <fullName evidence="7">DUF563 domain-containing protein</fullName>
    </submittedName>
</protein>
<evidence type="ECO:0000256" key="5">
    <source>
        <dbReference type="SAM" id="MobiDB-lite"/>
    </source>
</evidence>
<comment type="caution">
    <text evidence="7">The sequence shown here is derived from an EMBL/GenBank/DDBJ whole genome shotgun (WGS) entry which is preliminary data.</text>
</comment>
<keyword evidence="2" id="KW-0808">Transferase</keyword>
<feature type="region of interest" description="Disordered" evidence="5">
    <location>
        <begin position="348"/>
        <end position="369"/>
    </location>
</feature>
<reference evidence="7" key="1">
    <citation type="submission" date="2021-02" db="EMBL/GenBank/DDBJ databases">
        <title>The CRISPR/cas machinery reduction and long-range gene transfer in the hot spring cyanobacterium Synechococcus.</title>
        <authorList>
            <person name="Dvorak P."/>
            <person name="Jahodarova E."/>
            <person name="Hasler P."/>
            <person name="Poulickova A."/>
        </authorList>
    </citation>
    <scope>NUCLEOTIDE SEQUENCE</scope>
    <source>
        <strain evidence="7">Rupite</strain>
    </source>
</reference>
<evidence type="ECO:0000256" key="2">
    <source>
        <dbReference type="ARBA" id="ARBA00022679"/>
    </source>
</evidence>
<organism evidence="7 8">
    <name type="scientific">Thermostichus vulcanus str. 'Rupite'</name>
    <dbReference type="NCBI Taxonomy" id="2813851"/>
    <lineage>
        <taxon>Bacteria</taxon>
        <taxon>Bacillati</taxon>
        <taxon>Cyanobacteriota</taxon>
        <taxon>Cyanophyceae</taxon>
        <taxon>Thermostichales</taxon>
        <taxon>Thermostichaceae</taxon>
        <taxon>Thermostichus</taxon>
    </lineage>
</organism>
<accession>A0ABT0CCM6</accession>
<dbReference type="EMBL" id="JAFIRA010000029">
    <property type="protein sequence ID" value="MCJ2543479.1"/>
    <property type="molecule type" value="Genomic_DNA"/>
</dbReference>
<proteinExistence type="predicted"/>
<dbReference type="InterPro" id="IPR049625">
    <property type="entry name" value="Glyco_transf_61_cat"/>
</dbReference>
<name>A0ABT0CCM6_THEVL</name>
<dbReference type="RefSeq" id="WP_244350851.1">
    <property type="nucleotide sequence ID" value="NZ_JAFIRA010000029.1"/>
</dbReference>
<dbReference type="PANTHER" id="PTHR20961">
    <property type="entry name" value="GLYCOSYLTRANSFERASE"/>
    <property type="match status" value="1"/>
</dbReference>
<feature type="domain" description="Glycosyltransferase 61 catalytic" evidence="6">
    <location>
        <begin position="478"/>
        <end position="654"/>
    </location>
</feature>
<keyword evidence="1" id="KW-0328">Glycosyltransferase</keyword>
<dbReference type="SMART" id="SM00028">
    <property type="entry name" value="TPR"/>
    <property type="match status" value="4"/>
</dbReference>
<dbReference type="PROSITE" id="PS50005">
    <property type="entry name" value="TPR"/>
    <property type="match status" value="1"/>
</dbReference>
<dbReference type="Gene3D" id="1.25.40.10">
    <property type="entry name" value="Tetratricopeptide repeat domain"/>
    <property type="match status" value="1"/>
</dbReference>
<dbReference type="InterPro" id="IPR007657">
    <property type="entry name" value="Glycosyltransferase_61"/>
</dbReference>
<dbReference type="InterPro" id="IPR019734">
    <property type="entry name" value="TPR_rpt"/>
</dbReference>
<evidence type="ECO:0000256" key="3">
    <source>
        <dbReference type="ARBA" id="ARBA00023180"/>
    </source>
</evidence>
<keyword evidence="8" id="KW-1185">Reference proteome</keyword>
<sequence>MDPSPALLFSHPKLTVIRVDWRQGDYAQVATHLQQQIEQGSLTAELYWCLGSAQQFLGQELAAQLTWQEGVALLMERGVPEIEALHQWLRTLQELAEELWESGHWPQAAMLYQQCLEGVDSVEGLERAFPTALAAHRIGLTQERRRLWSSAAAWFEQACQRDPTAAESFLQWGLSLFKLGRLKEAIGPLQQAAQLRPDWAEPWVQLGLIWLDLRDPQQALHCFQAAEARDATAQGLHSYWVEAWVQLDQPEAAWQQWRRAVAVEKDRLRALGVSPDGQGPLELGLPMEGEADEVAWPAMYAAWRQRFAPPSAGSPIPQAGTSLQSKPSVSDLWPVPTQGYLTTKHWHQTTGEGSYQPLDPAGSMSLRSPPARDPNLLPKLRPQRIPLPETFVAQIPQGSVHAGHYPRHLYASFGSAVLTRQGELLTDLSLCLPPPEFLDQDYWPDHLQHHPILDLPHLPPPIRLDGPVALLPLGAVNYFHWMVDILPALDILRRAGILSSPLPILIHGYQGKPFQQQTLATLGIPSERILSFEPLGGSHVQAQTLIVPSTAGPVGCLTPQSLQVLQRLAQLVQPSLSHSYPRRIYISRRSARWRRVINEAEVLAALQPWGFVSVQLETLSLPEQIALMQGAEVVIGIHGAGLTNLAFCRPQTLVMEILPSNALLPYFWTIAQVAALRYFPLVAPVCDPALVALLASPELDREDAWVPIPNLLEVLERAGLDP</sequence>
<keyword evidence="4" id="KW-0802">TPR repeat</keyword>
<evidence type="ECO:0000313" key="8">
    <source>
        <dbReference type="Proteomes" id="UP000830835"/>
    </source>
</evidence>
<evidence type="ECO:0000259" key="6">
    <source>
        <dbReference type="Pfam" id="PF04577"/>
    </source>
</evidence>
<evidence type="ECO:0000313" key="7">
    <source>
        <dbReference type="EMBL" id="MCJ2543479.1"/>
    </source>
</evidence>
<dbReference type="Pfam" id="PF04577">
    <property type="entry name" value="Glyco_transf_61"/>
    <property type="match status" value="1"/>
</dbReference>
<keyword evidence="3" id="KW-0325">Glycoprotein</keyword>
<gene>
    <name evidence="7" type="ORF">JX360_11250</name>
</gene>
<evidence type="ECO:0000256" key="1">
    <source>
        <dbReference type="ARBA" id="ARBA00022676"/>
    </source>
</evidence>
<dbReference type="SUPFAM" id="SSF48452">
    <property type="entry name" value="TPR-like"/>
    <property type="match status" value="2"/>
</dbReference>
<dbReference type="InterPro" id="IPR011990">
    <property type="entry name" value="TPR-like_helical_dom_sf"/>
</dbReference>